<organism evidence="7 8">
    <name type="scientific">Ridgeia piscesae</name>
    <name type="common">Tubeworm</name>
    <dbReference type="NCBI Taxonomy" id="27915"/>
    <lineage>
        <taxon>Eukaryota</taxon>
        <taxon>Metazoa</taxon>
        <taxon>Spiralia</taxon>
        <taxon>Lophotrochozoa</taxon>
        <taxon>Annelida</taxon>
        <taxon>Polychaeta</taxon>
        <taxon>Sedentaria</taxon>
        <taxon>Canalipalpata</taxon>
        <taxon>Sabellida</taxon>
        <taxon>Siboglinidae</taxon>
        <taxon>Ridgeia</taxon>
    </lineage>
</organism>
<evidence type="ECO:0000256" key="1">
    <source>
        <dbReference type="ARBA" id="ARBA00022614"/>
    </source>
</evidence>
<feature type="domain" description="Ig-like" evidence="6">
    <location>
        <begin position="373"/>
        <end position="464"/>
    </location>
</feature>
<dbReference type="Gene3D" id="2.60.40.10">
    <property type="entry name" value="Immunoglobulins"/>
    <property type="match status" value="1"/>
</dbReference>
<keyword evidence="1" id="KW-0433">Leucine-rich repeat</keyword>
<dbReference type="Pfam" id="PF00047">
    <property type="entry name" value="ig"/>
    <property type="match status" value="1"/>
</dbReference>
<dbReference type="SUPFAM" id="SSF48726">
    <property type="entry name" value="Immunoglobulin"/>
    <property type="match status" value="1"/>
</dbReference>
<proteinExistence type="predicted"/>
<evidence type="ECO:0000256" key="2">
    <source>
        <dbReference type="ARBA" id="ARBA00022729"/>
    </source>
</evidence>
<dbReference type="Gene3D" id="3.80.10.10">
    <property type="entry name" value="Ribonuclease Inhibitor"/>
    <property type="match status" value="2"/>
</dbReference>
<dbReference type="InterPro" id="IPR001611">
    <property type="entry name" value="Leu-rich_rpt"/>
</dbReference>
<keyword evidence="8" id="KW-1185">Reference proteome</keyword>
<keyword evidence="2 5" id="KW-0732">Signal</keyword>
<evidence type="ECO:0000313" key="8">
    <source>
        <dbReference type="Proteomes" id="UP001209878"/>
    </source>
</evidence>
<keyword evidence="3" id="KW-0677">Repeat</keyword>
<dbReference type="PANTHER" id="PTHR45842:SF22">
    <property type="entry name" value="INSULIN-LIKE GROWTH FACTOR-BINDING PROTEIN COMPLEX ACID LABILE SUBUNIT ISOFORM X1"/>
    <property type="match status" value="1"/>
</dbReference>
<dbReference type="SMART" id="SM00369">
    <property type="entry name" value="LRR_TYP"/>
    <property type="match status" value="4"/>
</dbReference>
<name>A0AAD9UC61_RIDPI</name>
<dbReference type="InterPro" id="IPR013151">
    <property type="entry name" value="Immunoglobulin_dom"/>
</dbReference>
<sequence length="499" mass="54904">MASSLIWRIVLVSLLASGHAAASQCPEGCKCIEMRTMCVDRNFTSVPTELPLDTRDLYMKGHHIRVLRIGAFSRLEFLQSLTLTQCGIESIEPNAFRGMHYVTMLDLQQNRLTRIQPYTFMGLFALSELLLNKNHIRVVDDFAFNGADLQTLSIEQNPELKNISSKAFDGAKVSRLYLYNSSLSDDSLLALRSLQGSLDELILRGNRRPLTLSPDLFRGFTFDHLNLNDNGISDVAFLQHVSADDLALEGNPVGAIDFSRLPNLKKVRSLRLGSTDFLNLNGSFFDGLARLNQMHVTNNSISTLPESLAPVFSRLKSLFLSGNTLHCNCELRWFRAWLTQHADTVLGDIRCKTPFDVDMKSSAIFGKNMTCAPPRNLSVSHAFTEDGSLALRCSAHGDPAPTVSWFADDGRLLGESPVSADRTRRVTVGVLLMTSRTGLKPGVASYTCVATNMRGNATAELSLDAYSLLSDKSNCAFVSPLSLFTYLAAFSLLGTLGSV</sequence>
<dbReference type="Proteomes" id="UP001209878">
    <property type="component" value="Unassembled WGS sequence"/>
</dbReference>
<dbReference type="InterPro" id="IPR036179">
    <property type="entry name" value="Ig-like_dom_sf"/>
</dbReference>
<accession>A0AAD9UC61</accession>
<dbReference type="AlphaFoldDB" id="A0AAD9UC61"/>
<gene>
    <name evidence="7" type="ORF">NP493_284g02009</name>
</gene>
<feature type="signal peptide" evidence="5">
    <location>
        <begin position="1"/>
        <end position="22"/>
    </location>
</feature>
<dbReference type="InterPro" id="IPR003591">
    <property type="entry name" value="Leu-rich_rpt_typical-subtyp"/>
</dbReference>
<dbReference type="InterPro" id="IPR032675">
    <property type="entry name" value="LRR_dom_sf"/>
</dbReference>
<comment type="caution">
    <text evidence="7">The sequence shown here is derived from an EMBL/GenBank/DDBJ whole genome shotgun (WGS) entry which is preliminary data.</text>
</comment>
<evidence type="ECO:0000256" key="4">
    <source>
        <dbReference type="ARBA" id="ARBA00023157"/>
    </source>
</evidence>
<dbReference type="Pfam" id="PF13855">
    <property type="entry name" value="LRR_8"/>
    <property type="match status" value="1"/>
</dbReference>
<dbReference type="InterPro" id="IPR050467">
    <property type="entry name" value="LRFN"/>
</dbReference>
<reference evidence="7" key="1">
    <citation type="journal article" date="2023" name="Mol. Biol. Evol.">
        <title>Third-Generation Sequencing Reveals the Adaptive Role of the Epigenome in Three Deep-Sea Polychaetes.</title>
        <authorList>
            <person name="Perez M."/>
            <person name="Aroh O."/>
            <person name="Sun Y."/>
            <person name="Lan Y."/>
            <person name="Juniper S.K."/>
            <person name="Young C.R."/>
            <person name="Angers B."/>
            <person name="Qian P.Y."/>
        </authorList>
    </citation>
    <scope>NUCLEOTIDE SEQUENCE</scope>
    <source>
        <strain evidence="7">R07B-5</strain>
    </source>
</reference>
<dbReference type="PANTHER" id="PTHR45842">
    <property type="entry name" value="SYNAPTIC ADHESION-LIKE MOLECULE SALM"/>
    <property type="match status" value="1"/>
</dbReference>
<dbReference type="InterPro" id="IPR013783">
    <property type="entry name" value="Ig-like_fold"/>
</dbReference>
<dbReference type="PROSITE" id="PS50835">
    <property type="entry name" value="IG_LIKE"/>
    <property type="match status" value="1"/>
</dbReference>
<evidence type="ECO:0000256" key="3">
    <source>
        <dbReference type="ARBA" id="ARBA00022737"/>
    </source>
</evidence>
<protein>
    <recommendedName>
        <fullName evidence="6">Ig-like domain-containing protein</fullName>
    </recommendedName>
</protein>
<dbReference type="InterPro" id="IPR007110">
    <property type="entry name" value="Ig-like_dom"/>
</dbReference>
<feature type="chain" id="PRO_5042075925" description="Ig-like domain-containing protein" evidence="5">
    <location>
        <begin position="23"/>
        <end position="499"/>
    </location>
</feature>
<keyword evidence="4" id="KW-1015">Disulfide bond</keyword>
<evidence type="ECO:0000313" key="7">
    <source>
        <dbReference type="EMBL" id="KAK2184038.1"/>
    </source>
</evidence>
<dbReference type="EMBL" id="JAODUO010000285">
    <property type="protein sequence ID" value="KAK2184038.1"/>
    <property type="molecule type" value="Genomic_DNA"/>
</dbReference>
<dbReference type="SUPFAM" id="SSF52058">
    <property type="entry name" value="L domain-like"/>
    <property type="match status" value="1"/>
</dbReference>
<evidence type="ECO:0000259" key="6">
    <source>
        <dbReference type="PROSITE" id="PS50835"/>
    </source>
</evidence>
<evidence type="ECO:0000256" key="5">
    <source>
        <dbReference type="SAM" id="SignalP"/>
    </source>
</evidence>